<evidence type="ECO:0000256" key="8">
    <source>
        <dbReference type="ARBA" id="ARBA00022932"/>
    </source>
</evidence>
<dbReference type="PANTHER" id="PTHR42648:SF11">
    <property type="entry name" value="TRANSPOSON TY4-P GAG-POL POLYPROTEIN"/>
    <property type="match status" value="1"/>
</dbReference>
<protein>
    <submittedName>
        <fullName evidence="12">Retrovirus-related pol polyprotein from transposon TNT 1-94</fullName>
    </submittedName>
</protein>
<reference evidence="12" key="2">
    <citation type="submission" date="2022-01" db="EMBL/GenBank/DDBJ databases">
        <authorList>
            <person name="Yamashiro T."/>
            <person name="Shiraishi A."/>
            <person name="Satake H."/>
            <person name="Nakayama K."/>
        </authorList>
    </citation>
    <scope>NUCLEOTIDE SEQUENCE</scope>
</reference>
<dbReference type="Pfam" id="PF13976">
    <property type="entry name" value="gag_pre-integrs"/>
    <property type="match status" value="1"/>
</dbReference>
<proteinExistence type="predicted"/>
<dbReference type="PROSITE" id="PS50994">
    <property type="entry name" value="INTEGRASE"/>
    <property type="match status" value="1"/>
</dbReference>
<gene>
    <name evidence="12" type="ORF">Tco_1030084</name>
</gene>
<dbReference type="InterPro" id="IPR036397">
    <property type="entry name" value="RNaseH_sf"/>
</dbReference>
<keyword evidence="8" id="KW-0239">DNA-directed DNA polymerase</keyword>
<evidence type="ECO:0000256" key="7">
    <source>
        <dbReference type="ARBA" id="ARBA00022918"/>
    </source>
</evidence>
<evidence type="ECO:0000256" key="4">
    <source>
        <dbReference type="ARBA" id="ARBA00022801"/>
    </source>
</evidence>
<evidence type="ECO:0000256" key="2">
    <source>
        <dbReference type="ARBA" id="ARBA00022723"/>
    </source>
</evidence>
<evidence type="ECO:0000256" key="5">
    <source>
        <dbReference type="ARBA" id="ARBA00022842"/>
    </source>
</evidence>
<feature type="region of interest" description="Disordered" evidence="10">
    <location>
        <begin position="1"/>
        <end position="25"/>
    </location>
</feature>
<reference evidence="12" key="1">
    <citation type="journal article" date="2022" name="Int. J. Mol. Sci.">
        <title>Draft Genome of Tanacetum Coccineum: Genomic Comparison of Closely Related Tanacetum-Family Plants.</title>
        <authorList>
            <person name="Yamashiro T."/>
            <person name="Shiraishi A."/>
            <person name="Nakayama K."/>
            <person name="Satake H."/>
        </authorList>
    </citation>
    <scope>NUCLEOTIDE SEQUENCE</scope>
</reference>
<dbReference type="Pfam" id="PF00665">
    <property type="entry name" value="rve"/>
    <property type="match status" value="1"/>
</dbReference>
<organism evidence="12 13">
    <name type="scientific">Tanacetum coccineum</name>
    <dbReference type="NCBI Taxonomy" id="301880"/>
    <lineage>
        <taxon>Eukaryota</taxon>
        <taxon>Viridiplantae</taxon>
        <taxon>Streptophyta</taxon>
        <taxon>Embryophyta</taxon>
        <taxon>Tracheophyta</taxon>
        <taxon>Spermatophyta</taxon>
        <taxon>Magnoliopsida</taxon>
        <taxon>eudicotyledons</taxon>
        <taxon>Gunneridae</taxon>
        <taxon>Pentapetalae</taxon>
        <taxon>asterids</taxon>
        <taxon>campanulids</taxon>
        <taxon>Asterales</taxon>
        <taxon>Asteraceae</taxon>
        <taxon>Asteroideae</taxon>
        <taxon>Anthemideae</taxon>
        <taxon>Anthemidinae</taxon>
        <taxon>Tanacetum</taxon>
    </lineage>
</organism>
<keyword evidence="1" id="KW-0540">Nuclease</keyword>
<dbReference type="PANTHER" id="PTHR42648">
    <property type="entry name" value="TRANSPOSASE, PUTATIVE-RELATED"/>
    <property type="match status" value="1"/>
</dbReference>
<keyword evidence="7" id="KW-0695">RNA-directed DNA polymerase</keyword>
<dbReference type="InterPro" id="IPR025724">
    <property type="entry name" value="GAG-pre-integrase_dom"/>
</dbReference>
<evidence type="ECO:0000256" key="3">
    <source>
        <dbReference type="ARBA" id="ARBA00022759"/>
    </source>
</evidence>
<dbReference type="Gene3D" id="3.30.420.10">
    <property type="entry name" value="Ribonuclease H-like superfamily/Ribonuclease H"/>
    <property type="match status" value="1"/>
</dbReference>
<dbReference type="InterPro" id="IPR039537">
    <property type="entry name" value="Retrotran_Ty1/copia-like"/>
</dbReference>
<feature type="domain" description="Integrase catalytic" evidence="11">
    <location>
        <begin position="119"/>
        <end position="282"/>
    </location>
</feature>
<evidence type="ECO:0000313" key="12">
    <source>
        <dbReference type="EMBL" id="GJT70798.1"/>
    </source>
</evidence>
<dbReference type="InterPro" id="IPR001584">
    <property type="entry name" value="Integrase_cat-core"/>
</dbReference>
<dbReference type="Proteomes" id="UP001151760">
    <property type="component" value="Unassembled WGS sequence"/>
</dbReference>
<keyword evidence="2" id="KW-0479">Metal-binding</keyword>
<evidence type="ECO:0000256" key="1">
    <source>
        <dbReference type="ARBA" id="ARBA00022722"/>
    </source>
</evidence>
<evidence type="ECO:0000256" key="9">
    <source>
        <dbReference type="ARBA" id="ARBA00023172"/>
    </source>
</evidence>
<keyword evidence="4" id="KW-0378">Hydrolase</keyword>
<keyword evidence="6" id="KW-0229">DNA integration</keyword>
<keyword evidence="5" id="KW-0460">Magnesium</keyword>
<evidence type="ECO:0000256" key="10">
    <source>
        <dbReference type="SAM" id="MobiDB-lite"/>
    </source>
</evidence>
<sequence>MYRVVTTQESQINKTKSGLSSTGVNATSRVRRPMSKDSSVTNNVLEPLIRKQARKFSLGDILTGGRDSNLYTISISDMAASSPICLMSKATSTKSWLWHRRLSHLNFGTINDLTRLDLVDDLPKFKYGKDLPWMLLNNGKMYILVIVDDFSRYTWVYFLRSKDETPEIIKKFITQAQLNYKAKVCKIRTDNGTEFKNATLKAHYEKLGIMQQFSIARTPQQNGVVERRNRTLVEAARTMLIFSKLPEFLWAEAVAIACFTQNRSIIHTRYNKTPYELLRGFRIYNRRTKMIIETIHVKFDELTTMASEHNCLEPELQRLNNHNSSANPMNTPSKEDLDNLFGLMFEDYFEKASSDTTINSAAQPTQVHEESSSTSLIFVDTHDTMLD</sequence>
<dbReference type="InterPro" id="IPR012337">
    <property type="entry name" value="RNaseH-like_sf"/>
</dbReference>
<name>A0ABQ5G590_9ASTR</name>
<evidence type="ECO:0000313" key="13">
    <source>
        <dbReference type="Proteomes" id="UP001151760"/>
    </source>
</evidence>
<dbReference type="SUPFAM" id="SSF53098">
    <property type="entry name" value="Ribonuclease H-like"/>
    <property type="match status" value="1"/>
</dbReference>
<keyword evidence="13" id="KW-1185">Reference proteome</keyword>
<keyword evidence="8" id="KW-0808">Transferase</keyword>
<keyword evidence="9" id="KW-0233">DNA recombination</keyword>
<dbReference type="EMBL" id="BQNB010018111">
    <property type="protein sequence ID" value="GJT70798.1"/>
    <property type="molecule type" value="Genomic_DNA"/>
</dbReference>
<evidence type="ECO:0000259" key="11">
    <source>
        <dbReference type="PROSITE" id="PS50994"/>
    </source>
</evidence>
<accession>A0ABQ5G590</accession>
<keyword evidence="8" id="KW-0548">Nucleotidyltransferase</keyword>
<keyword evidence="3" id="KW-0255">Endonuclease</keyword>
<evidence type="ECO:0000256" key="6">
    <source>
        <dbReference type="ARBA" id="ARBA00022908"/>
    </source>
</evidence>
<comment type="caution">
    <text evidence="12">The sequence shown here is derived from an EMBL/GenBank/DDBJ whole genome shotgun (WGS) entry which is preliminary data.</text>
</comment>